<dbReference type="EMBL" id="JAMYQB010000043">
    <property type="protein sequence ID" value="MER9408334.1"/>
    <property type="molecule type" value="Genomic_DNA"/>
</dbReference>
<gene>
    <name evidence="1" type="ORF">NKI36_30565</name>
</gene>
<name>A0ABV1ZAJ0_9HYPH</name>
<organism evidence="1 2">
    <name type="scientific">Mesorhizobium caraganae</name>
    <dbReference type="NCBI Taxonomy" id="483206"/>
    <lineage>
        <taxon>Bacteria</taxon>
        <taxon>Pseudomonadati</taxon>
        <taxon>Pseudomonadota</taxon>
        <taxon>Alphaproteobacteria</taxon>
        <taxon>Hyphomicrobiales</taxon>
        <taxon>Phyllobacteriaceae</taxon>
        <taxon>Mesorhizobium</taxon>
    </lineage>
</organism>
<dbReference type="Proteomes" id="UP001433071">
    <property type="component" value="Unassembled WGS sequence"/>
</dbReference>
<evidence type="ECO:0000313" key="1">
    <source>
        <dbReference type="EMBL" id="MER9408334.1"/>
    </source>
</evidence>
<evidence type="ECO:0000313" key="2">
    <source>
        <dbReference type="Proteomes" id="UP001433071"/>
    </source>
</evidence>
<keyword evidence="2" id="KW-1185">Reference proteome</keyword>
<accession>A0ABV1ZAJ0</accession>
<sequence>MAKPRLETLKSINAEFLGRQCIDEDLEQLVTLPFGAVSSFESVLSDLRRIVARTLGHVAPDAVAQASDPGHD</sequence>
<proteinExistence type="predicted"/>
<protein>
    <submittedName>
        <fullName evidence="1">Uncharacterized protein</fullName>
    </submittedName>
</protein>
<reference evidence="1 2" key="1">
    <citation type="journal article" date="2024" name="Proc. Natl. Acad. Sci. U.S.A.">
        <title>The evolutionary genomics of adaptation to stress in wild rhizobium bacteria.</title>
        <authorList>
            <person name="Kehlet-Delgado H."/>
            <person name="Montoya A.P."/>
            <person name="Jensen K.T."/>
            <person name="Wendlandt C.E."/>
            <person name="Dexheimer C."/>
            <person name="Roberts M."/>
            <person name="Torres Martinez L."/>
            <person name="Friesen M.L."/>
            <person name="Griffitts J.S."/>
            <person name="Porter S.S."/>
        </authorList>
    </citation>
    <scope>NUCLEOTIDE SEQUENCE [LARGE SCALE GENOMIC DNA]</scope>
    <source>
        <strain evidence="1 2">M0641</strain>
    </source>
</reference>
<comment type="caution">
    <text evidence="1">The sequence shown here is derived from an EMBL/GenBank/DDBJ whole genome shotgun (WGS) entry which is preliminary data.</text>
</comment>
<dbReference type="RefSeq" id="WP_352562245.1">
    <property type="nucleotide sequence ID" value="NZ_JAMYQB010000043.1"/>
</dbReference>